<evidence type="ECO:0000256" key="2">
    <source>
        <dbReference type="SAM" id="MobiDB-lite"/>
    </source>
</evidence>
<feature type="region of interest" description="Disordered" evidence="2">
    <location>
        <begin position="463"/>
        <end position="494"/>
    </location>
</feature>
<keyword evidence="5" id="KW-1185">Reference proteome</keyword>
<dbReference type="EMBL" id="JAGSOH010000137">
    <property type="protein sequence ID" value="MBR7830524.1"/>
    <property type="molecule type" value="Genomic_DNA"/>
</dbReference>
<dbReference type="InterPro" id="IPR014756">
    <property type="entry name" value="Ig_E-set"/>
</dbReference>
<comment type="similarity">
    <text evidence="1">Belongs to the glycosyl hydrolase 13 family.</text>
</comment>
<comment type="caution">
    <text evidence="4">The sequence shown here is derived from an EMBL/GenBank/DDBJ whole genome shotgun (WGS) entry which is preliminary data.</text>
</comment>
<evidence type="ECO:0000313" key="5">
    <source>
        <dbReference type="Proteomes" id="UP000676325"/>
    </source>
</evidence>
<reference evidence="4" key="1">
    <citation type="submission" date="2021-04" db="EMBL/GenBank/DDBJ databases">
        <title>Genome based classification of Actinospica acidithermotolerans sp. nov., an actinobacterium isolated from an Indonesian hot spring.</title>
        <authorList>
            <person name="Kusuma A.B."/>
            <person name="Putra K.E."/>
            <person name="Nafisah S."/>
            <person name="Loh J."/>
            <person name="Nouioui I."/>
            <person name="Goodfellow M."/>
        </authorList>
    </citation>
    <scope>NUCLEOTIDE SEQUENCE</scope>
    <source>
        <strain evidence="4">MGRD01-02</strain>
    </source>
</reference>
<evidence type="ECO:0000256" key="1">
    <source>
        <dbReference type="ARBA" id="ARBA00008061"/>
    </source>
</evidence>
<dbReference type="AlphaFoldDB" id="A0A941EN01"/>
<gene>
    <name evidence="4" type="ORF">KDK95_29755</name>
</gene>
<dbReference type="InterPro" id="IPR006047">
    <property type="entry name" value="GH13_cat_dom"/>
</dbReference>
<organism evidence="4 5">
    <name type="scientific">Actinospica acidithermotolerans</name>
    <dbReference type="NCBI Taxonomy" id="2828514"/>
    <lineage>
        <taxon>Bacteria</taxon>
        <taxon>Bacillati</taxon>
        <taxon>Actinomycetota</taxon>
        <taxon>Actinomycetes</taxon>
        <taxon>Catenulisporales</taxon>
        <taxon>Actinospicaceae</taxon>
        <taxon>Actinospica</taxon>
    </lineage>
</organism>
<dbReference type="Gene3D" id="2.60.40.10">
    <property type="entry name" value="Immunoglobulins"/>
    <property type="match status" value="1"/>
</dbReference>
<dbReference type="RefSeq" id="WP_212521650.1">
    <property type="nucleotide sequence ID" value="NZ_JAGSOH010000137.1"/>
</dbReference>
<feature type="domain" description="Glycosyl hydrolase family 13 catalytic" evidence="3">
    <location>
        <begin position="154"/>
        <end position="563"/>
    </location>
</feature>
<accession>A0A941EN01</accession>
<dbReference type="SUPFAM" id="SSF81296">
    <property type="entry name" value="E set domains"/>
    <property type="match status" value="1"/>
</dbReference>
<dbReference type="InterPro" id="IPR048650">
    <property type="entry name" value="ISOA1-3-like_C"/>
</dbReference>
<dbReference type="CDD" id="cd11326">
    <property type="entry name" value="AmyAc_Glg_debranch"/>
    <property type="match status" value="1"/>
</dbReference>
<protein>
    <submittedName>
        <fullName evidence="4">Glycogen debranching enzyme GlgX</fullName>
    </submittedName>
</protein>
<dbReference type="Proteomes" id="UP000676325">
    <property type="component" value="Unassembled WGS sequence"/>
</dbReference>
<dbReference type="PANTHER" id="PTHR43002">
    <property type="entry name" value="GLYCOGEN DEBRANCHING ENZYME"/>
    <property type="match status" value="1"/>
</dbReference>
<dbReference type="Gene3D" id="3.20.20.80">
    <property type="entry name" value="Glycosidases"/>
    <property type="match status" value="1"/>
</dbReference>
<name>A0A941EN01_9ACTN</name>
<dbReference type="SUPFAM" id="SSF51011">
    <property type="entry name" value="Glycosyl hydrolase domain"/>
    <property type="match status" value="1"/>
</dbReference>
<dbReference type="GO" id="GO:0005975">
    <property type="term" value="P:carbohydrate metabolic process"/>
    <property type="evidence" value="ECO:0007669"/>
    <property type="project" value="InterPro"/>
</dbReference>
<dbReference type="Gene3D" id="2.60.40.1180">
    <property type="entry name" value="Golgi alpha-mannosidase II"/>
    <property type="match status" value="1"/>
</dbReference>
<evidence type="ECO:0000313" key="4">
    <source>
        <dbReference type="EMBL" id="MBR7830524.1"/>
    </source>
</evidence>
<dbReference type="Pfam" id="PF00128">
    <property type="entry name" value="Alpha-amylase"/>
    <property type="match status" value="1"/>
</dbReference>
<dbReference type="SUPFAM" id="SSF51445">
    <property type="entry name" value="(Trans)glycosidases"/>
    <property type="match status" value="1"/>
</dbReference>
<proteinExistence type="inferred from homology"/>
<dbReference type="InterPro" id="IPR017853">
    <property type="entry name" value="GH"/>
</dbReference>
<feature type="compositionally biased region" description="Acidic residues" evidence="2">
    <location>
        <begin position="473"/>
        <end position="482"/>
    </location>
</feature>
<dbReference type="InterPro" id="IPR013780">
    <property type="entry name" value="Glyco_hydro_b"/>
</dbReference>
<dbReference type="Pfam" id="PF21156">
    <property type="entry name" value="ISOA1-3_C"/>
    <property type="match status" value="1"/>
</dbReference>
<sequence>MSVDAPPLFTGTSVGVGPGDPLVLGARPVPGGFTAAVHAVAARVWLVLLDPRDGRVLAELPFRPEHRTGSVYAMTVSGVASERIGYGFRVLPGRPGAPDGRPVSGVLLDPRARGLAGSGPWGSRPRYVCRILPDRLDPVAPGPRIDPADLVIYETHVRGFTRHQSSGAAAPGTYAALADRIPYLRRLGVNCVQLLPIAEFDETDNTYTAPGTGAPLPNYWGYNTVGFFAPKAAYASEPTPERADAEFRDLVDTLHRAGIAVLLDVVFNHTAEGDHRGPTHSFRALDESGYYLLDRHGAPRNLTATGNTVNANHPVTAAFVLDCLRHWVTRYGVDGFRFDMASILNRDGSGTLLAQPWLPAAIARDPVLADSLLIAEATDATGTDQVGSFSADPRWREWNGRYRDDARRLLLARPGSVGRFAARLVGSPDLYPERGPLASVNYIACHDGLTLADWTAYSRRHNAANGEGGGDGIPDEESENGGEEGPSTDPGVLRRRARKHRNALLLLAVSRGIPMLAAGDETARTQHGNNNAYCQDELSWYDWSRTRTEADLLRFTAHCLAFRAAHPVLRRPDHPYGAPDVSWHGEEPDKPDWAVDASLLAVLLHQPDPADTVFVAVNTGDPRTLRLPDPPLGTRWHLHLDTGAEPGADSRAPGEGRALEGERLHLAAHAAVALAAHP</sequence>
<dbReference type="SMART" id="SM00642">
    <property type="entry name" value="Aamy"/>
    <property type="match status" value="1"/>
</dbReference>
<evidence type="ECO:0000259" key="3">
    <source>
        <dbReference type="SMART" id="SM00642"/>
    </source>
</evidence>
<dbReference type="InterPro" id="IPR013783">
    <property type="entry name" value="Ig-like_fold"/>
</dbReference>